<evidence type="ECO:0000256" key="3">
    <source>
        <dbReference type="ARBA" id="ARBA00023235"/>
    </source>
</evidence>
<evidence type="ECO:0000256" key="4">
    <source>
        <dbReference type="ARBA" id="ARBA00034617"/>
    </source>
</evidence>
<evidence type="ECO:0000313" key="7">
    <source>
        <dbReference type="EMBL" id="KAA8893177.1"/>
    </source>
</evidence>
<dbReference type="InterPro" id="IPR011545">
    <property type="entry name" value="DEAD/DEAH_box_helicase_dom"/>
</dbReference>
<dbReference type="InParanoid" id="A0A5J5EDR9"/>
<gene>
    <name evidence="7" type="ORF">FN846DRAFT_788319</name>
</gene>
<evidence type="ECO:0000256" key="5">
    <source>
        <dbReference type="ARBA" id="ARBA00034808"/>
    </source>
</evidence>
<proteinExistence type="inferred from homology"/>
<keyword evidence="2" id="KW-0238">DNA-binding</keyword>
<dbReference type="GO" id="GO:0005694">
    <property type="term" value="C:chromosome"/>
    <property type="evidence" value="ECO:0007669"/>
    <property type="project" value="TreeGrafter"/>
</dbReference>
<dbReference type="SUPFAM" id="SSF52540">
    <property type="entry name" value="P-loop containing nucleoside triphosphate hydrolases"/>
    <property type="match status" value="1"/>
</dbReference>
<dbReference type="Gene3D" id="3.40.50.300">
    <property type="entry name" value="P-loop containing nucleotide triphosphate hydrolases"/>
    <property type="match status" value="1"/>
</dbReference>
<dbReference type="GO" id="GO:0003677">
    <property type="term" value="F:DNA binding"/>
    <property type="evidence" value="ECO:0007669"/>
    <property type="project" value="UniProtKB-KW"/>
</dbReference>
<dbReference type="AlphaFoldDB" id="A0A5J5EDR9"/>
<dbReference type="GO" id="GO:0005737">
    <property type="term" value="C:cytoplasm"/>
    <property type="evidence" value="ECO:0007669"/>
    <property type="project" value="TreeGrafter"/>
</dbReference>
<dbReference type="GO" id="GO:0016787">
    <property type="term" value="F:hydrolase activity"/>
    <property type="evidence" value="ECO:0007669"/>
    <property type="project" value="UniProtKB-KW"/>
</dbReference>
<reference evidence="7 8" key="1">
    <citation type="submission" date="2019-09" db="EMBL/GenBank/DDBJ databases">
        <title>Draft genome of the ectomycorrhizal ascomycete Sphaerosporella brunnea.</title>
        <authorList>
            <consortium name="DOE Joint Genome Institute"/>
            <person name="Benucci G.M."/>
            <person name="Marozzi G."/>
            <person name="Antonielli L."/>
            <person name="Sanchez S."/>
            <person name="Marco P."/>
            <person name="Wang X."/>
            <person name="Falini L.B."/>
            <person name="Barry K."/>
            <person name="Haridas S."/>
            <person name="Lipzen A."/>
            <person name="Labutti K."/>
            <person name="Grigoriev I.V."/>
            <person name="Murat C."/>
            <person name="Martin F."/>
            <person name="Albertini E."/>
            <person name="Donnini D."/>
            <person name="Bonito G."/>
        </authorList>
    </citation>
    <scope>NUCLEOTIDE SEQUENCE [LARGE SCALE GENOMIC DNA]</scope>
    <source>
        <strain evidence="7 8">Sb_GMNB300</strain>
    </source>
</reference>
<dbReference type="InterPro" id="IPR014001">
    <property type="entry name" value="Helicase_ATP-bd"/>
</dbReference>
<organism evidence="7 8">
    <name type="scientific">Sphaerosporella brunnea</name>
    <dbReference type="NCBI Taxonomy" id="1250544"/>
    <lineage>
        <taxon>Eukaryota</taxon>
        <taxon>Fungi</taxon>
        <taxon>Dikarya</taxon>
        <taxon>Ascomycota</taxon>
        <taxon>Pezizomycotina</taxon>
        <taxon>Pezizomycetes</taxon>
        <taxon>Pezizales</taxon>
        <taxon>Pyronemataceae</taxon>
        <taxon>Sphaerosporella</taxon>
    </lineage>
</organism>
<dbReference type="InterPro" id="IPR027417">
    <property type="entry name" value="P-loop_NTPase"/>
</dbReference>
<dbReference type="GO" id="GO:0009378">
    <property type="term" value="F:four-way junction helicase activity"/>
    <property type="evidence" value="ECO:0007669"/>
    <property type="project" value="TreeGrafter"/>
</dbReference>
<evidence type="ECO:0000256" key="2">
    <source>
        <dbReference type="ARBA" id="ARBA00023125"/>
    </source>
</evidence>
<evidence type="ECO:0000256" key="1">
    <source>
        <dbReference type="ARBA" id="ARBA00005446"/>
    </source>
</evidence>
<keyword evidence="7" id="KW-0378">Hydrolase</keyword>
<sequence length="219" mass="24541">MIREAILERQQARNLRLREESWQILAGGLFLAGQDVFVITRTGSGKTFCYQGPAMADLDGIILVLCGLINLQEDQVRAAKQNGIKAVALNEGTLSNARGLLDQVSGGAYEVVVVSPEFCSPSNHNWCKMTGSTEFSCRLKGIVVDEAHLIHAWRDFRPAYTNIHQLRIWYPSLPFMVLTATMTPYVRAFVHKSLRLKDGSAMIHRKVDRPEIYLSTHPT</sequence>
<dbReference type="SMART" id="SM00487">
    <property type="entry name" value="DEXDc"/>
    <property type="match status" value="1"/>
</dbReference>
<keyword evidence="8" id="KW-1185">Reference proteome</keyword>
<dbReference type="EC" id="5.6.2.4" evidence="5"/>
<protein>
    <recommendedName>
        <fullName evidence="5">DNA 3'-5' helicase</fullName>
        <ecNumber evidence="5">5.6.2.4</ecNumber>
    </recommendedName>
</protein>
<comment type="catalytic activity">
    <reaction evidence="4">
        <text>Couples ATP hydrolysis with the unwinding of duplex DNA by translocating in the 3'-5' direction.</text>
        <dbReference type="EC" id="5.6.2.4"/>
    </reaction>
</comment>
<dbReference type="PROSITE" id="PS51192">
    <property type="entry name" value="HELICASE_ATP_BIND_1"/>
    <property type="match status" value="1"/>
</dbReference>
<dbReference type="GO" id="GO:0043138">
    <property type="term" value="F:3'-5' DNA helicase activity"/>
    <property type="evidence" value="ECO:0007669"/>
    <property type="project" value="UniProtKB-EC"/>
</dbReference>
<feature type="domain" description="Helicase ATP-binding" evidence="6">
    <location>
        <begin position="27"/>
        <end position="200"/>
    </location>
</feature>
<comment type="caution">
    <text evidence="7">The sequence shown here is derived from an EMBL/GenBank/DDBJ whole genome shotgun (WGS) entry which is preliminary data.</text>
</comment>
<keyword evidence="3" id="KW-0413">Isomerase</keyword>
<evidence type="ECO:0000259" key="6">
    <source>
        <dbReference type="PROSITE" id="PS51192"/>
    </source>
</evidence>
<dbReference type="GO" id="GO:0000724">
    <property type="term" value="P:double-strand break repair via homologous recombination"/>
    <property type="evidence" value="ECO:0007669"/>
    <property type="project" value="TreeGrafter"/>
</dbReference>
<dbReference type="GO" id="GO:0005524">
    <property type="term" value="F:ATP binding"/>
    <property type="evidence" value="ECO:0007669"/>
    <property type="project" value="InterPro"/>
</dbReference>
<evidence type="ECO:0000313" key="8">
    <source>
        <dbReference type="Proteomes" id="UP000326924"/>
    </source>
</evidence>
<dbReference type="PANTHER" id="PTHR13710:SF105">
    <property type="entry name" value="ATP-DEPENDENT DNA HELICASE Q1"/>
    <property type="match status" value="1"/>
</dbReference>
<name>A0A5J5EDR9_9PEZI</name>
<accession>A0A5J5EDR9</accession>
<dbReference type="PANTHER" id="PTHR13710">
    <property type="entry name" value="DNA HELICASE RECQ FAMILY MEMBER"/>
    <property type="match status" value="1"/>
</dbReference>
<comment type="similarity">
    <text evidence="1">Belongs to the helicase family. RecQ subfamily.</text>
</comment>
<dbReference type="Proteomes" id="UP000326924">
    <property type="component" value="Unassembled WGS sequence"/>
</dbReference>
<dbReference type="OrthoDB" id="5067625at2759"/>
<dbReference type="EMBL" id="VXIS01000486">
    <property type="protein sequence ID" value="KAA8893177.1"/>
    <property type="molecule type" value="Genomic_DNA"/>
</dbReference>
<dbReference type="Pfam" id="PF00270">
    <property type="entry name" value="DEAD"/>
    <property type="match status" value="1"/>
</dbReference>